<keyword evidence="2" id="KW-0342">GTP-binding</keyword>
<dbReference type="InterPro" id="IPR027417">
    <property type="entry name" value="P-loop_NTPase"/>
</dbReference>
<dbReference type="InterPro" id="IPR001806">
    <property type="entry name" value="Small_GTPase"/>
</dbReference>
<dbReference type="PROSITE" id="PS51419">
    <property type="entry name" value="RAB"/>
    <property type="match status" value="1"/>
</dbReference>
<dbReference type="GeneID" id="89928319"/>
<reference evidence="3 4" key="1">
    <citation type="submission" date="2023-08" db="EMBL/GenBank/DDBJ databases">
        <title>Black Yeasts Isolated from many extreme environments.</title>
        <authorList>
            <person name="Coleine C."/>
            <person name="Stajich J.E."/>
            <person name="Selbmann L."/>
        </authorList>
    </citation>
    <scope>NUCLEOTIDE SEQUENCE [LARGE SCALE GENOMIC DNA]</scope>
    <source>
        <strain evidence="3 4">CCFEE 5935</strain>
    </source>
</reference>
<dbReference type="GO" id="GO:0005525">
    <property type="term" value="F:GTP binding"/>
    <property type="evidence" value="ECO:0007669"/>
    <property type="project" value="UniProtKB-KW"/>
</dbReference>
<dbReference type="EMBL" id="JAVRRT010000010">
    <property type="protein sequence ID" value="KAK5168411.1"/>
    <property type="molecule type" value="Genomic_DNA"/>
</dbReference>
<sequence length="113" mass="12957">MADDKAKKNVRQYMIVILGDGGVGKTCLTTRMTLNHFVDQYDPTLEDTNRKQLVLDGQTCLLDILDVPGQQEYRALEEQYVESGECFVVAYSITSRPSFDRIRYYHEEITQVG</sequence>
<evidence type="ECO:0000313" key="4">
    <source>
        <dbReference type="Proteomes" id="UP001337655"/>
    </source>
</evidence>
<name>A0AAV9P6Z6_9PEZI</name>
<dbReference type="GO" id="GO:0003924">
    <property type="term" value="F:GTPase activity"/>
    <property type="evidence" value="ECO:0007669"/>
    <property type="project" value="InterPro"/>
</dbReference>
<dbReference type="GO" id="GO:0007165">
    <property type="term" value="P:signal transduction"/>
    <property type="evidence" value="ECO:0007669"/>
    <property type="project" value="InterPro"/>
</dbReference>
<organism evidence="3 4">
    <name type="scientific">Saxophila tyrrhenica</name>
    <dbReference type="NCBI Taxonomy" id="1690608"/>
    <lineage>
        <taxon>Eukaryota</taxon>
        <taxon>Fungi</taxon>
        <taxon>Dikarya</taxon>
        <taxon>Ascomycota</taxon>
        <taxon>Pezizomycotina</taxon>
        <taxon>Dothideomycetes</taxon>
        <taxon>Dothideomycetidae</taxon>
        <taxon>Mycosphaerellales</taxon>
        <taxon>Extremaceae</taxon>
        <taxon>Saxophila</taxon>
    </lineage>
</organism>
<gene>
    <name evidence="3" type="primary">ras1_1</name>
    <name evidence="3" type="ORF">LTR77_006981</name>
</gene>
<keyword evidence="4" id="KW-1185">Reference proteome</keyword>
<keyword evidence="1" id="KW-0547">Nucleotide-binding</keyword>
<dbReference type="SMART" id="SM00175">
    <property type="entry name" value="RAB"/>
    <property type="match status" value="1"/>
</dbReference>
<dbReference type="SMART" id="SM00173">
    <property type="entry name" value="RAS"/>
    <property type="match status" value="1"/>
</dbReference>
<evidence type="ECO:0000256" key="2">
    <source>
        <dbReference type="ARBA" id="ARBA00023134"/>
    </source>
</evidence>
<accession>A0AAV9P6Z6</accession>
<dbReference type="InterPro" id="IPR005225">
    <property type="entry name" value="Small_GTP-bd"/>
</dbReference>
<dbReference type="InterPro" id="IPR020849">
    <property type="entry name" value="Small_GTPase_Ras-type"/>
</dbReference>
<dbReference type="PANTHER" id="PTHR24070">
    <property type="entry name" value="RAS, DI-RAS, AND RHEB FAMILY MEMBERS OF SMALL GTPASE SUPERFAMILY"/>
    <property type="match status" value="1"/>
</dbReference>
<dbReference type="RefSeq" id="XP_064658021.1">
    <property type="nucleotide sequence ID" value="XM_064804220.1"/>
</dbReference>
<dbReference type="GO" id="GO:0016020">
    <property type="term" value="C:membrane"/>
    <property type="evidence" value="ECO:0007669"/>
    <property type="project" value="InterPro"/>
</dbReference>
<proteinExistence type="predicted"/>
<dbReference type="Proteomes" id="UP001337655">
    <property type="component" value="Unassembled WGS sequence"/>
</dbReference>
<comment type="caution">
    <text evidence="3">The sequence shown here is derived from an EMBL/GenBank/DDBJ whole genome shotgun (WGS) entry which is preliminary data.</text>
</comment>
<dbReference type="SUPFAM" id="SSF52540">
    <property type="entry name" value="P-loop containing nucleoside triphosphate hydrolases"/>
    <property type="match status" value="1"/>
</dbReference>
<protein>
    <submittedName>
        <fullName evidence="3">RAS1 protein</fullName>
    </submittedName>
</protein>
<dbReference type="NCBIfam" id="TIGR00231">
    <property type="entry name" value="small_GTP"/>
    <property type="match status" value="1"/>
</dbReference>
<dbReference type="PRINTS" id="PR00449">
    <property type="entry name" value="RASTRNSFRMNG"/>
</dbReference>
<dbReference type="Gene3D" id="3.40.50.300">
    <property type="entry name" value="P-loop containing nucleotide triphosphate hydrolases"/>
    <property type="match status" value="1"/>
</dbReference>
<dbReference type="PROSITE" id="PS51421">
    <property type="entry name" value="RAS"/>
    <property type="match status" value="1"/>
</dbReference>
<evidence type="ECO:0000313" key="3">
    <source>
        <dbReference type="EMBL" id="KAK5168411.1"/>
    </source>
</evidence>
<evidence type="ECO:0000256" key="1">
    <source>
        <dbReference type="ARBA" id="ARBA00022741"/>
    </source>
</evidence>
<dbReference type="Pfam" id="PF00071">
    <property type="entry name" value="Ras"/>
    <property type="match status" value="1"/>
</dbReference>
<dbReference type="AlphaFoldDB" id="A0AAV9P6Z6"/>